<name>A0ABQ3V9C0_9CHLR</name>
<dbReference type="Pfam" id="PF18731">
    <property type="entry name" value="HEPN_Swt1"/>
    <property type="match status" value="1"/>
</dbReference>
<feature type="compositionally biased region" description="Basic and acidic residues" evidence="1">
    <location>
        <begin position="986"/>
        <end position="998"/>
    </location>
</feature>
<dbReference type="InterPro" id="IPR041650">
    <property type="entry name" value="HEPN_Swt1"/>
</dbReference>
<dbReference type="EMBL" id="BNJJ01000001">
    <property type="protein sequence ID" value="GHO82268.1"/>
    <property type="molecule type" value="Genomic_DNA"/>
</dbReference>
<sequence>MSISNSDRVGRGLELLNSGLRPFVVRELESAYGPRWRYEAVNALRDHHITDDGQDLNLDVQALLLVMWDQWNQVFKKTLGHAERNYISELRIARNQWAHQQPFTTQAAGRILENVSLLLKAISAHEQANEAERQRMDLFRISFEEQARTITRRKSGPLNGSQFPHGLLPWREVITPHPDVASGNFQMAEFAADLSQVRRRVASSEYGDPASFFTRTYLTNGLRELLRGSLKRLSGQGGDPVVELQTNFGGGKTHSLLALYHLFSGIPATELAGIEPILHELGLQTAPAARRAVLVGYDLSPARAEQKPDGCVVHTIWGEMAWQLLGRQGYSMVEEDDRHGVSPGAEVLRQLFVAAGPVLILIDEWVVFVRQLYEKNNLPAGSFEANLSFAQNLTEAAKAAPKTLVVASIPASNTELGGTGGQEAAIRLRQIFGRIESPWRPADPEEGFEIVRRRLFEPIPPEHYSSRDAVARSFSEFYRSQRQDFPSQCSEADYERRIRECYPIHPELFDRLFGDWSSIEKFQRTRGVLRLMASVVHELWTQQDHSLLIMPANIPLHAAAVQSIFTQYLDDNWVPIIEKDVDGSNALPRRIDGSNPNFGRYSAARKVARTIFFSATPTLGSTNKGIQEANIKLGCAQPGETVPTFGDVLHRLIDQATYLYQNDQRYWFGTQPSVTRLAQDRAEQYDEELVYERIKTYLRAEQRQKGDFASVHVCPDSGADVLDENNGVRLVILKPHYTHVTRDSKSTAMEEVKTILNSRGNAPRINRNTLIFLTADRTRIDELKRATRLFMAWESIESDHEVLNLDAFLRKQATTRRVDAEERIHALIPETYSMILFPEQLNPRKPDVINDHRLQAQRGLGMLASRISKWLRDEELLITEFSGIRLRQELDRIPLWRGDFVTVKELTEIFARYIYLPRLKSRDVLIDAIQQGAQSPNWQKETFAYAMNWDPEKQRYLSLTMGGSLTVIVNSQTLVVKSEAAYAQWQHDEEEKRRREAENTNVGTGSTGTTGGGYRGGGYTGGGNGHGGTGTTIIRDPGAAYNPGRPAEKKLRRFDGSVRINERMMGSEASRIMDEIVRHLTALNGSKVTVTIDISAEIPDGVPEKTVSTIKENGGTLHFDNCEFYEQ</sequence>
<feature type="compositionally biased region" description="Gly residues" evidence="1">
    <location>
        <begin position="1005"/>
        <end position="1030"/>
    </location>
</feature>
<evidence type="ECO:0000313" key="4">
    <source>
        <dbReference type="Proteomes" id="UP000635565"/>
    </source>
</evidence>
<comment type="caution">
    <text evidence="3">The sequence shown here is derived from an EMBL/GenBank/DDBJ whole genome shotgun (WGS) entry which is preliminary data.</text>
</comment>
<evidence type="ECO:0000313" key="3">
    <source>
        <dbReference type="EMBL" id="GHO82268.1"/>
    </source>
</evidence>
<evidence type="ECO:0000256" key="1">
    <source>
        <dbReference type="SAM" id="MobiDB-lite"/>
    </source>
</evidence>
<dbReference type="RefSeq" id="WP_201359963.1">
    <property type="nucleotide sequence ID" value="NZ_BNJJ01000001.1"/>
</dbReference>
<dbReference type="Proteomes" id="UP000635565">
    <property type="component" value="Unassembled WGS sequence"/>
</dbReference>
<reference evidence="3 4" key="1">
    <citation type="journal article" date="2021" name="Int. J. Syst. Evol. Microbiol.">
        <title>Reticulibacter mediterranei gen. nov., sp. nov., within the new family Reticulibacteraceae fam. nov., and Ktedonospora formicarum gen. nov., sp. nov., Ktedonobacter robiniae sp. nov., Dictyobacter formicarum sp. nov. and Dictyobacter arantiisoli sp. nov., belonging to the class Ktedonobacteria.</title>
        <authorList>
            <person name="Yabe S."/>
            <person name="Zheng Y."/>
            <person name="Wang C.M."/>
            <person name="Sakai Y."/>
            <person name="Abe K."/>
            <person name="Yokota A."/>
            <person name="Donadio S."/>
            <person name="Cavaletti L."/>
            <person name="Monciardini P."/>
        </authorList>
    </citation>
    <scope>NUCLEOTIDE SEQUENCE [LARGE SCALE GENOMIC DNA]</scope>
    <source>
        <strain evidence="3 4">SOSP1-9</strain>
    </source>
</reference>
<dbReference type="InterPro" id="IPR007555">
    <property type="entry name" value="DUF499"/>
</dbReference>
<organism evidence="3 4">
    <name type="scientific">Dictyobacter formicarum</name>
    <dbReference type="NCBI Taxonomy" id="2778368"/>
    <lineage>
        <taxon>Bacteria</taxon>
        <taxon>Bacillati</taxon>
        <taxon>Chloroflexota</taxon>
        <taxon>Ktedonobacteria</taxon>
        <taxon>Ktedonobacterales</taxon>
        <taxon>Dictyobacteraceae</taxon>
        <taxon>Dictyobacter</taxon>
    </lineage>
</organism>
<feature type="domain" description="Swt1-like HEPN" evidence="2">
    <location>
        <begin position="11"/>
        <end position="123"/>
    </location>
</feature>
<protein>
    <recommendedName>
        <fullName evidence="2">Swt1-like HEPN domain-containing protein</fullName>
    </recommendedName>
</protein>
<gene>
    <name evidence="3" type="ORF">KSZ_02740</name>
</gene>
<feature type="region of interest" description="Disordered" evidence="1">
    <location>
        <begin position="985"/>
        <end position="1047"/>
    </location>
</feature>
<evidence type="ECO:0000259" key="2">
    <source>
        <dbReference type="Pfam" id="PF18731"/>
    </source>
</evidence>
<accession>A0ABQ3V9C0</accession>
<proteinExistence type="predicted"/>
<dbReference type="Pfam" id="PF04465">
    <property type="entry name" value="DUF499"/>
    <property type="match status" value="1"/>
</dbReference>
<keyword evidence="4" id="KW-1185">Reference proteome</keyword>